<dbReference type="PROSITE" id="PS51746">
    <property type="entry name" value="PPM_2"/>
    <property type="match status" value="1"/>
</dbReference>
<dbReference type="PROSITE" id="PS01032">
    <property type="entry name" value="PPM_1"/>
    <property type="match status" value="1"/>
</dbReference>
<evidence type="ECO:0000256" key="1">
    <source>
        <dbReference type="ARBA" id="ARBA00006702"/>
    </source>
</evidence>
<dbReference type="InterPro" id="IPR000222">
    <property type="entry name" value="PP2C_BS"/>
</dbReference>
<comment type="similarity">
    <text evidence="1 5">Belongs to the PP2C family.</text>
</comment>
<accession>A0A088S818</accession>
<dbReference type="EMBL" id="CP009389">
    <property type="protein sequence ID" value="AIN97716.1"/>
    <property type="molecule type" value="Genomic_DNA"/>
</dbReference>
<dbReference type="eggNOG" id="KOG0698">
    <property type="taxonomic scope" value="Eukaryota"/>
</dbReference>
<organism evidence="7 8">
    <name type="scientific">Leishmania panamensis</name>
    <dbReference type="NCBI Taxonomy" id="5679"/>
    <lineage>
        <taxon>Eukaryota</taxon>
        <taxon>Discoba</taxon>
        <taxon>Euglenozoa</taxon>
        <taxon>Kinetoplastea</taxon>
        <taxon>Metakinetoplastina</taxon>
        <taxon>Trypanosomatida</taxon>
        <taxon>Trypanosomatidae</taxon>
        <taxon>Leishmaniinae</taxon>
        <taxon>Leishmania</taxon>
        <taxon>Leishmania guyanensis species complex</taxon>
    </lineage>
</organism>
<dbReference type="SMART" id="SM00332">
    <property type="entry name" value="PP2Cc"/>
    <property type="match status" value="1"/>
</dbReference>
<dbReference type="CDD" id="cd00143">
    <property type="entry name" value="PP2Cc"/>
    <property type="match status" value="1"/>
</dbReference>
<evidence type="ECO:0000256" key="3">
    <source>
        <dbReference type="ARBA" id="ARBA00022801"/>
    </source>
</evidence>
<dbReference type="RefSeq" id="XP_010698423.1">
    <property type="nucleotide sequence ID" value="XM_010700121.1"/>
</dbReference>
<dbReference type="GeneID" id="22574431"/>
<evidence type="ECO:0000313" key="7">
    <source>
        <dbReference type="EMBL" id="AIN97716.1"/>
    </source>
</evidence>
<dbReference type="Proteomes" id="UP000063063">
    <property type="component" value="Chromosome 20"/>
</dbReference>
<keyword evidence="8" id="KW-1185">Reference proteome</keyword>
<dbReference type="VEuPathDB" id="TriTrypDB:LPMP_202220"/>
<dbReference type="AlphaFoldDB" id="A0A088S818"/>
<keyword evidence="2" id="KW-0479">Metal-binding</keyword>
<evidence type="ECO:0000256" key="4">
    <source>
        <dbReference type="ARBA" id="ARBA00022912"/>
    </source>
</evidence>
<evidence type="ECO:0000256" key="5">
    <source>
        <dbReference type="RuleBase" id="RU003465"/>
    </source>
</evidence>
<sequence>MSLRPVHQAVSIELAIDMIHDSRSPHHKSRLSDSSSCFPPGYLNRDSFDLNSLTDHRLTDYSICGPVESYPHYLLPRELRTPAQHFTQEIPHNSSHSSLCSAFFSSVSDMQHQSVREVGVASDQGIRSSMEDEHVAVVEPEVCFFGIYDGHGGRQCAEYVRSRLHEITLTHESLKTAPQKAISDAFAQVEREFLEQNTSNISSAGCVCAAAVVQGSVLTVGNVGDCEVVLARGGKPVLLTVKHNPSCNDAEATRVKNAGGCIFNCRVGHPRLNPRMCSLAVSRAVGDAGFKLEEYTNGKPSGIIAVADTSEVLLAKEDAFLILACDGLWDTMSYAEAVDLATAYAASGADANGVADQLVREALRRGTRDNVTAIFVRLGWSAHAGLDEDEKEVQHS</sequence>
<dbReference type="PANTHER" id="PTHR13832:SF837">
    <property type="entry name" value="PROTEIN PHOSPHATASE 2C-LIKE DOMAIN-CONTAINING PROTEIN 1"/>
    <property type="match status" value="1"/>
</dbReference>
<dbReference type="Gene3D" id="3.60.40.10">
    <property type="entry name" value="PPM-type phosphatase domain"/>
    <property type="match status" value="1"/>
</dbReference>
<gene>
    <name evidence="7" type="ORF">LPMP_202220</name>
</gene>
<keyword evidence="3 5" id="KW-0378">Hydrolase</keyword>
<proteinExistence type="inferred from homology"/>
<dbReference type="GO" id="GO:0004722">
    <property type="term" value="F:protein serine/threonine phosphatase activity"/>
    <property type="evidence" value="ECO:0007669"/>
    <property type="project" value="UniProtKB-EC"/>
</dbReference>
<dbReference type="InterPro" id="IPR015655">
    <property type="entry name" value="PP2C"/>
</dbReference>
<reference evidence="7 8" key="1">
    <citation type="journal article" date="2015" name="Sci. Rep.">
        <title>The genome of Leishmania panamensis: insights into genomics of the L. (Viannia) subgenus.</title>
        <authorList>
            <person name="Llanes A."/>
            <person name="Restrepo C.M."/>
            <person name="Vecchio G.D."/>
            <person name="Anguizola F.J."/>
            <person name="Lleonart R."/>
        </authorList>
    </citation>
    <scope>NUCLEOTIDE SEQUENCE [LARGE SCALE GENOMIC DNA]</scope>
    <source>
        <strain evidence="7 8">MHOM/PA/94/PSC-1</strain>
    </source>
</reference>
<dbReference type="Pfam" id="PF00481">
    <property type="entry name" value="PP2C"/>
    <property type="match status" value="1"/>
</dbReference>
<evidence type="ECO:0000256" key="2">
    <source>
        <dbReference type="ARBA" id="ARBA00022723"/>
    </source>
</evidence>
<evidence type="ECO:0000259" key="6">
    <source>
        <dbReference type="PROSITE" id="PS51746"/>
    </source>
</evidence>
<dbReference type="SUPFAM" id="SSF81606">
    <property type="entry name" value="PP2C-like"/>
    <property type="match status" value="1"/>
</dbReference>
<dbReference type="GO" id="GO:0046872">
    <property type="term" value="F:metal ion binding"/>
    <property type="evidence" value="ECO:0007669"/>
    <property type="project" value="UniProtKB-KW"/>
</dbReference>
<feature type="domain" description="PPM-type phosphatase" evidence="6">
    <location>
        <begin position="117"/>
        <end position="378"/>
    </location>
</feature>
<dbReference type="InterPro" id="IPR036457">
    <property type="entry name" value="PPM-type-like_dom_sf"/>
</dbReference>
<dbReference type="OrthoDB" id="10264738at2759"/>
<dbReference type="EC" id="3.1.3.16" evidence="7"/>
<dbReference type="PANTHER" id="PTHR13832">
    <property type="entry name" value="PROTEIN PHOSPHATASE 2C"/>
    <property type="match status" value="1"/>
</dbReference>
<dbReference type="VEuPathDB" id="TriTrypDB:LPAL13_200027600"/>
<keyword evidence="4 5" id="KW-0904">Protein phosphatase</keyword>
<dbReference type="InterPro" id="IPR001932">
    <property type="entry name" value="PPM-type_phosphatase-like_dom"/>
</dbReference>
<evidence type="ECO:0000313" key="8">
    <source>
        <dbReference type="Proteomes" id="UP000063063"/>
    </source>
</evidence>
<protein>
    <submittedName>
        <fullName evidence="7">Protein phosphatase 2C-like protein, putative</fullName>
        <ecNumber evidence="7">3.1.3.16</ecNumber>
    </submittedName>
</protein>
<dbReference type="KEGG" id="lpan:LPMP_202220"/>
<name>A0A088S818_LEIPA</name>